<feature type="repeat" description="RCC1" evidence="15">
    <location>
        <begin position="364"/>
        <end position="420"/>
    </location>
</feature>
<comment type="subcellular location">
    <subcellularLocation>
        <location evidence="2">Cytoplasm</location>
    </subcellularLocation>
</comment>
<evidence type="ECO:0000256" key="4">
    <source>
        <dbReference type="ARBA" id="ARBA00012513"/>
    </source>
</evidence>
<keyword evidence="7" id="KW-0597">Phosphoprotein</keyword>
<dbReference type="Gene3D" id="2.130.10.30">
    <property type="entry name" value="Regulator of chromosome condensation 1/beta-lactamase-inhibitor protein II"/>
    <property type="match status" value="3"/>
</dbReference>
<dbReference type="GeneID" id="106159851"/>
<keyword evidence="14" id="KW-0460">Magnesium</keyword>
<dbReference type="PANTHER" id="PTHR44535:SF1">
    <property type="entry name" value="SERINE_THREONINE-PROTEIN KINASE NEK9"/>
    <property type="match status" value="1"/>
</dbReference>
<keyword evidence="10" id="KW-0677">Repeat</keyword>
<evidence type="ECO:0000256" key="3">
    <source>
        <dbReference type="ARBA" id="ARBA00010886"/>
    </source>
</evidence>
<evidence type="ECO:0000313" key="19">
    <source>
        <dbReference type="Proteomes" id="UP000085678"/>
    </source>
</evidence>
<dbReference type="STRING" id="7574.A0A2R2MLN1"/>
<feature type="compositionally biased region" description="Basic and acidic residues" evidence="17">
    <location>
        <begin position="1219"/>
        <end position="1230"/>
    </location>
</feature>
<dbReference type="InterPro" id="IPR008271">
    <property type="entry name" value="Ser/Thr_kinase_AS"/>
</dbReference>
<dbReference type="RefSeq" id="XP_023931133.1">
    <property type="nucleotide sequence ID" value="XM_024075365.1"/>
</dbReference>
<sequence length="1230" mass="135705">MDDVSFESDISDDKFESPVLSEGSQDVSYIPVRVLGRGAFGQAVLYRKTEDNTLVVWKKVDLTRLSEKERRDSQNEIDILSLLNHANIVTYYNHFLDGETLLIEMEYANGGNLYEKILQQKDLFPEESVIWYFFQLVSAVVHTHEYGILHRDIKTLNIFLTKSGLVKLGDFGISKVMDSKTEMADSYVGTPYYMSPELIQGDQYNMKSDIWAVGCVLYELLTLTKTFDATNPLKLASQIVRGGFADIDPMYSEEIRTLMHDLLNKDPVQRPWAEDILKYPAMAVRGSEIEQHVHKLNSATRRAREFAHSLSEYTIPTITSKSSEVYFWGGGKVTPQRLEVFKEGKSAIQVAAGHAHFAVVTVEKELFTWGNAQGGSGMVGQLGHGDTAAYKAPKKVDAMEGISVKQVSCGEEFTACVTDEGVVYAFGSDYYGCLGCEGQEGDEAHFPVTIDFFHSKPVEQISCGDAHVVALTKEGEVYTWGCGEFGRLGLGSEDDHNLPQKYVGTPYYMSPELIQGDQYNMKSDIWAVGCVLYELLTLTKTFDATNPLKLASQIVRGGFADINPMYSEEIRTLMHDLLNKDPVQRPWAEDILKYPAMAVRGSEIEQHVHKLNSATRRAREFAHSLSEYTIPTITSKSSEVYFWGGGKVTPQRLEVFKEGKSAIQVAAGHAHFAVVTVEKELFTWGNAQGGSGMVGQLGHGDTAAYKAPKKVDFMEGISVKQVSCGEEFTACVTDEGVVYAFGSDYYGCLGCEGQEGDEAHFPITIDFFHSKPVEQISCGDAHVVALTKEGEVYTWGCGEYGRLGLGSEDDHNLPQKVTTRGKHSVRSVLAGSDGTFLLTHDGRVLAAGSNEENKLGFNSSAAGLRKKQISYDIPCKYKFTTVKPLVRFHVVSLSAGRTHSAVIDLYGHLITFGANKYGQLGLGDYKPRPNGVSVISNVLAGKRVERVACGDGFTVVATSSDNQIYSWGNGENGRLGSVSDTAKGGPNGQCVAIPRPVFGALHVVPDMSCRKWHTIIIAEKVLHQKTIKSPNSSGSGGNLQAQTEASQCDSVFNSSFAESEEDESPRHKSYDSGVAQSKRVEDSVPDWLKAELEDAEFIPVDGKSPPVVPKLNLSQSVIKSETGAEKEITESNMGNNSRHSTDSFAELHQRIEALEEENKMLKETVQKQQEKIQILEEKESSQLEMQEEIWSLISRWQSEVKPEVMADNDSNNNNNGKSDVGKYRDGPDLV</sequence>
<dbReference type="Gene3D" id="1.10.510.10">
    <property type="entry name" value="Transferase(Phosphotransferase) domain 1"/>
    <property type="match status" value="2"/>
</dbReference>
<keyword evidence="5" id="KW-0963">Cytoplasm</keyword>
<dbReference type="SUPFAM" id="SSF50985">
    <property type="entry name" value="RCC1/BLIP-II"/>
    <property type="match status" value="2"/>
</dbReference>
<feature type="coiled-coil region" evidence="16">
    <location>
        <begin position="1144"/>
        <end position="1178"/>
    </location>
</feature>
<comment type="similarity">
    <text evidence="3">Belongs to the protein kinase superfamily. NEK Ser/Thr protein kinase family. NIMA subfamily.</text>
</comment>
<evidence type="ECO:0000313" key="20">
    <source>
        <dbReference type="RefSeq" id="XP_023931133.1"/>
    </source>
</evidence>
<dbReference type="AlphaFoldDB" id="A0A2R2MLN1"/>
<evidence type="ECO:0000256" key="9">
    <source>
        <dbReference type="ARBA" id="ARBA00022723"/>
    </source>
</evidence>
<dbReference type="Proteomes" id="UP000085678">
    <property type="component" value="Unplaced"/>
</dbReference>
<reference evidence="20" key="1">
    <citation type="submission" date="2025-08" db="UniProtKB">
        <authorList>
            <consortium name="RefSeq"/>
        </authorList>
    </citation>
    <scope>IDENTIFICATION</scope>
    <source>
        <tissue evidence="20">Gonads</tissue>
    </source>
</reference>
<feature type="repeat" description="RCC1" evidence="15">
    <location>
        <begin position="475"/>
        <end position="541"/>
    </location>
</feature>
<dbReference type="GO" id="GO:0005524">
    <property type="term" value="F:ATP binding"/>
    <property type="evidence" value="ECO:0007669"/>
    <property type="project" value="UniProtKB-KW"/>
</dbReference>
<evidence type="ECO:0000256" key="11">
    <source>
        <dbReference type="ARBA" id="ARBA00022741"/>
    </source>
</evidence>
<keyword evidence="6" id="KW-0723">Serine/threonine-protein kinase</keyword>
<dbReference type="Pfam" id="PF25390">
    <property type="entry name" value="WD40_RLD"/>
    <property type="match status" value="1"/>
</dbReference>
<dbReference type="Pfam" id="PF00069">
    <property type="entry name" value="Pkinase"/>
    <property type="match status" value="2"/>
</dbReference>
<dbReference type="InterPro" id="IPR051997">
    <property type="entry name" value="STK_NEK"/>
</dbReference>
<feature type="repeat" description="RCC1" evidence="15">
    <location>
        <begin position="679"/>
        <end position="735"/>
    </location>
</feature>
<feature type="region of interest" description="Disordered" evidence="17">
    <location>
        <begin position="1203"/>
        <end position="1230"/>
    </location>
</feature>
<dbReference type="Gene3D" id="3.30.200.20">
    <property type="entry name" value="Phosphorylase Kinase, domain 1"/>
    <property type="match status" value="1"/>
</dbReference>
<dbReference type="CDD" id="cd08221">
    <property type="entry name" value="STKc_Nek9"/>
    <property type="match status" value="1"/>
</dbReference>
<keyword evidence="11" id="KW-0547">Nucleotide-binding</keyword>
<feature type="domain" description="Protein kinase" evidence="18">
    <location>
        <begin position="29"/>
        <end position="282"/>
    </location>
</feature>
<dbReference type="PROSITE" id="PS50012">
    <property type="entry name" value="RCC1_3"/>
    <property type="match status" value="9"/>
</dbReference>
<dbReference type="PROSITE" id="PS50011">
    <property type="entry name" value="PROTEIN_KINASE_DOM"/>
    <property type="match status" value="2"/>
</dbReference>
<dbReference type="InterPro" id="IPR042767">
    <property type="entry name" value="Nek9_STKc"/>
</dbReference>
<dbReference type="GO" id="GO:0005737">
    <property type="term" value="C:cytoplasm"/>
    <property type="evidence" value="ECO:0007669"/>
    <property type="project" value="UniProtKB-SubCell"/>
</dbReference>
<feature type="repeat" description="RCC1" evidence="15">
    <location>
        <begin position="790"/>
        <end position="841"/>
    </location>
</feature>
<evidence type="ECO:0000256" key="10">
    <source>
        <dbReference type="ARBA" id="ARBA00022737"/>
    </source>
</evidence>
<dbReference type="InterPro" id="IPR058923">
    <property type="entry name" value="RCC1-like_dom"/>
</dbReference>
<dbReference type="PANTHER" id="PTHR44535">
    <property type="entry name" value="PROTEIN CBG16200"/>
    <property type="match status" value="1"/>
</dbReference>
<proteinExistence type="inferred from homology"/>
<evidence type="ECO:0000256" key="15">
    <source>
        <dbReference type="PROSITE-ProRule" id="PRU00235"/>
    </source>
</evidence>
<name>A0A2R2MLN1_LINAN</name>
<evidence type="ECO:0000256" key="1">
    <source>
        <dbReference type="ARBA" id="ARBA00001946"/>
    </source>
</evidence>
<evidence type="ECO:0000256" key="17">
    <source>
        <dbReference type="SAM" id="MobiDB-lite"/>
    </source>
</evidence>
<evidence type="ECO:0000256" key="16">
    <source>
        <dbReference type="SAM" id="Coils"/>
    </source>
</evidence>
<dbReference type="PROSITE" id="PS00108">
    <property type="entry name" value="PROTEIN_KINASE_ST"/>
    <property type="match status" value="1"/>
</dbReference>
<dbReference type="InterPro" id="IPR000719">
    <property type="entry name" value="Prot_kinase_dom"/>
</dbReference>
<dbReference type="InParanoid" id="A0A2R2MLN1"/>
<dbReference type="InterPro" id="IPR009091">
    <property type="entry name" value="RCC1/BLIP-II"/>
</dbReference>
<feature type="repeat" description="RCC1" evidence="15">
    <location>
        <begin position="842"/>
        <end position="906"/>
    </location>
</feature>
<dbReference type="InterPro" id="IPR011009">
    <property type="entry name" value="Kinase-like_dom_sf"/>
</dbReference>
<dbReference type="OrthoDB" id="248923at2759"/>
<organism evidence="19 20">
    <name type="scientific">Lingula anatina</name>
    <name type="common">Brachiopod</name>
    <name type="synonym">Lingula unguis</name>
    <dbReference type="NCBI Taxonomy" id="7574"/>
    <lineage>
        <taxon>Eukaryota</taxon>
        <taxon>Metazoa</taxon>
        <taxon>Spiralia</taxon>
        <taxon>Lophotrochozoa</taxon>
        <taxon>Brachiopoda</taxon>
        <taxon>Linguliformea</taxon>
        <taxon>Lingulata</taxon>
        <taxon>Lingulida</taxon>
        <taxon>Linguloidea</taxon>
        <taxon>Lingulidae</taxon>
        <taxon>Lingula</taxon>
    </lineage>
</organism>
<evidence type="ECO:0000259" key="18">
    <source>
        <dbReference type="PROSITE" id="PS50011"/>
    </source>
</evidence>
<feature type="repeat" description="RCC1" evidence="15">
    <location>
        <begin position="962"/>
        <end position="1020"/>
    </location>
</feature>
<evidence type="ECO:0000256" key="13">
    <source>
        <dbReference type="ARBA" id="ARBA00022840"/>
    </source>
</evidence>
<keyword evidence="9" id="KW-0479">Metal-binding</keyword>
<comment type="cofactor">
    <cofactor evidence="1">
        <name>Mg(2+)</name>
        <dbReference type="ChEBI" id="CHEBI:18420"/>
    </cofactor>
</comment>
<evidence type="ECO:0000256" key="8">
    <source>
        <dbReference type="ARBA" id="ARBA00022679"/>
    </source>
</evidence>
<evidence type="ECO:0000256" key="2">
    <source>
        <dbReference type="ARBA" id="ARBA00004496"/>
    </source>
</evidence>
<feature type="region of interest" description="Disordered" evidence="17">
    <location>
        <begin position="1055"/>
        <end position="1077"/>
    </location>
</feature>
<gene>
    <name evidence="20" type="primary">LOC106159851</name>
</gene>
<keyword evidence="13" id="KW-0067">ATP-binding</keyword>
<dbReference type="PRINTS" id="PR00633">
    <property type="entry name" value="RCCNDNSATION"/>
</dbReference>
<feature type="repeat" description="RCC1" evidence="15">
    <location>
        <begin position="421"/>
        <end position="474"/>
    </location>
</feature>
<feature type="repeat" description="RCC1" evidence="15">
    <location>
        <begin position="736"/>
        <end position="789"/>
    </location>
</feature>
<keyword evidence="8" id="KW-0808">Transferase</keyword>
<dbReference type="EC" id="2.7.11.1" evidence="4"/>
<evidence type="ECO:0000256" key="12">
    <source>
        <dbReference type="ARBA" id="ARBA00022777"/>
    </source>
</evidence>
<evidence type="ECO:0000256" key="7">
    <source>
        <dbReference type="ARBA" id="ARBA00022553"/>
    </source>
</evidence>
<dbReference type="SMART" id="SM00220">
    <property type="entry name" value="S_TKc"/>
    <property type="match status" value="1"/>
</dbReference>
<dbReference type="InterPro" id="IPR000408">
    <property type="entry name" value="Reg_chr_condens"/>
</dbReference>
<dbReference type="KEGG" id="lak:106159851"/>
<evidence type="ECO:0000256" key="14">
    <source>
        <dbReference type="ARBA" id="ARBA00022842"/>
    </source>
</evidence>
<dbReference type="Pfam" id="PF00415">
    <property type="entry name" value="RCC1"/>
    <property type="match status" value="2"/>
</dbReference>
<keyword evidence="12 20" id="KW-0418">Kinase</keyword>
<feature type="repeat" description="RCC1" evidence="15">
    <location>
        <begin position="907"/>
        <end position="960"/>
    </location>
</feature>
<dbReference type="GO" id="GO:0004674">
    <property type="term" value="F:protein serine/threonine kinase activity"/>
    <property type="evidence" value="ECO:0007669"/>
    <property type="project" value="UniProtKB-KW"/>
</dbReference>
<dbReference type="GO" id="GO:0046872">
    <property type="term" value="F:metal ion binding"/>
    <property type="evidence" value="ECO:0007669"/>
    <property type="project" value="UniProtKB-KW"/>
</dbReference>
<protein>
    <recommendedName>
        <fullName evidence="4">non-specific serine/threonine protein kinase</fullName>
        <ecNumber evidence="4">2.7.11.1</ecNumber>
    </recommendedName>
</protein>
<dbReference type="FunFam" id="3.30.200.20:FF:000097">
    <property type="entry name" value="Probable serine/threonine-protein kinase nek1"/>
    <property type="match status" value="1"/>
</dbReference>
<dbReference type="SUPFAM" id="SSF56112">
    <property type="entry name" value="Protein kinase-like (PK-like)"/>
    <property type="match status" value="2"/>
</dbReference>
<evidence type="ECO:0000256" key="5">
    <source>
        <dbReference type="ARBA" id="ARBA00022490"/>
    </source>
</evidence>
<feature type="domain" description="Protein kinase" evidence="18">
    <location>
        <begin position="335"/>
        <end position="597"/>
    </location>
</feature>
<keyword evidence="16" id="KW-0175">Coiled coil</keyword>
<keyword evidence="19" id="KW-1185">Reference proteome</keyword>
<accession>A0A2R2MLN1</accession>
<evidence type="ECO:0000256" key="6">
    <source>
        <dbReference type="ARBA" id="ARBA00022527"/>
    </source>
</evidence>